<keyword evidence="1" id="KW-1133">Transmembrane helix</keyword>
<evidence type="ECO:0000256" key="1">
    <source>
        <dbReference type="SAM" id="Phobius"/>
    </source>
</evidence>
<feature type="transmembrane region" description="Helical" evidence="1">
    <location>
        <begin position="21"/>
        <end position="45"/>
    </location>
</feature>
<dbReference type="AlphaFoldDB" id="A0A3N0GUI8"/>
<organism evidence="3 4">
    <name type="scientific">Nocardioides pocheonensis</name>
    <dbReference type="NCBI Taxonomy" id="661485"/>
    <lineage>
        <taxon>Bacteria</taxon>
        <taxon>Bacillati</taxon>
        <taxon>Actinomycetota</taxon>
        <taxon>Actinomycetes</taxon>
        <taxon>Propionibacteriales</taxon>
        <taxon>Nocardioidaceae</taxon>
        <taxon>Nocardioides</taxon>
    </lineage>
</organism>
<proteinExistence type="predicted"/>
<accession>A0A3N0GUI8</accession>
<dbReference type="Proteomes" id="UP000279994">
    <property type="component" value="Unassembled WGS sequence"/>
</dbReference>
<reference evidence="3 4" key="1">
    <citation type="submission" date="2018-11" db="EMBL/GenBank/DDBJ databases">
        <authorList>
            <person name="Li F."/>
        </authorList>
    </citation>
    <scope>NUCLEOTIDE SEQUENCE [LARGE SCALE GENOMIC DNA]</scope>
    <source>
        <strain evidence="3 4">Gsoil 818</strain>
    </source>
</reference>
<protein>
    <submittedName>
        <fullName evidence="3">Pilus assembly protein</fullName>
    </submittedName>
</protein>
<sequence>MSFGGSSMAARRSRDDRGAAAVEFALIAPFLFMLLFGMITTGLAYNDHVAVANAVREGARLGSALDYTQGGWATSVRDRVKQTYFNSGSTLTDAQICVKIVDSTHNNANSSNSWTGASCGTAPDLTSFTMATGSCAVVVWVKKPETILLVVAPTLSFDIGAKSVTYYGRTQGSCTAS</sequence>
<dbReference type="EMBL" id="RJSF01000019">
    <property type="protein sequence ID" value="RNM15836.1"/>
    <property type="molecule type" value="Genomic_DNA"/>
</dbReference>
<gene>
    <name evidence="3" type="ORF">EFL26_06595</name>
</gene>
<evidence type="ECO:0000313" key="3">
    <source>
        <dbReference type="EMBL" id="RNM15836.1"/>
    </source>
</evidence>
<keyword evidence="1" id="KW-0812">Transmembrane</keyword>
<name>A0A3N0GUI8_9ACTN</name>
<evidence type="ECO:0000259" key="2">
    <source>
        <dbReference type="Pfam" id="PF07811"/>
    </source>
</evidence>
<keyword evidence="4" id="KW-1185">Reference proteome</keyword>
<evidence type="ECO:0000313" key="4">
    <source>
        <dbReference type="Proteomes" id="UP000279994"/>
    </source>
</evidence>
<comment type="caution">
    <text evidence="3">The sequence shown here is derived from an EMBL/GenBank/DDBJ whole genome shotgun (WGS) entry which is preliminary data.</text>
</comment>
<dbReference type="OrthoDB" id="5190946at2"/>
<dbReference type="Pfam" id="PF07811">
    <property type="entry name" value="TadE"/>
    <property type="match status" value="1"/>
</dbReference>
<feature type="domain" description="TadE-like" evidence="2">
    <location>
        <begin position="18"/>
        <end position="60"/>
    </location>
</feature>
<keyword evidence="1" id="KW-0472">Membrane</keyword>
<dbReference type="InterPro" id="IPR012495">
    <property type="entry name" value="TadE-like_dom"/>
</dbReference>